<accession>A0A844Z705</accession>
<evidence type="ECO:0000256" key="1">
    <source>
        <dbReference type="SAM" id="Phobius"/>
    </source>
</evidence>
<keyword evidence="1" id="KW-0812">Transmembrane</keyword>
<evidence type="ECO:0008006" key="4">
    <source>
        <dbReference type="Google" id="ProtNLM"/>
    </source>
</evidence>
<proteinExistence type="predicted"/>
<feature type="transmembrane region" description="Helical" evidence="1">
    <location>
        <begin position="148"/>
        <end position="169"/>
    </location>
</feature>
<name>A0A844Z705_9SPHN</name>
<dbReference type="GO" id="GO:0009244">
    <property type="term" value="P:lipopolysaccharide core region biosynthetic process"/>
    <property type="evidence" value="ECO:0007669"/>
    <property type="project" value="TreeGrafter"/>
</dbReference>
<dbReference type="PANTHER" id="PTHR30443">
    <property type="entry name" value="INNER MEMBRANE PROTEIN"/>
    <property type="match status" value="1"/>
</dbReference>
<feature type="transmembrane region" description="Helical" evidence="1">
    <location>
        <begin position="69"/>
        <end position="93"/>
    </location>
</feature>
<organism evidence="2 3">
    <name type="scientific">Pontixanthobacter aestiaquae</name>
    <dbReference type="NCBI Taxonomy" id="1509367"/>
    <lineage>
        <taxon>Bacteria</taxon>
        <taxon>Pseudomonadati</taxon>
        <taxon>Pseudomonadota</taxon>
        <taxon>Alphaproteobacteria</taxon>
        <taxon>Sphingomonadales</taxon>
        <taxon>Erythrobacteraceae</taxon>
        <taxon>Pontixanthobacter</taxon>
    </lineage>
</organism>
<dbReference type="GO" id="GO:0016776">
    <property type="term" value="F:phosphotransferase activity, phosphate group as acceptor"/>
    <property type="evidence" value="ECO:0007669"/>
    <property type="project" value="TreeGrafter"/>
</dbReference>
<dbReference type="RefSeq" id="WP_160613081.1">
    <property type="nucleotide sequence ID" value="NZ_JAUFQM010000001.1"/>
</dbReference>
<feature type="transmembrane region" description="Helical" evidence="1">
    <location>
        <begin position="12"/>
        <end position="30"/>
    </location>
</feature>
<dbReference type="InterPro" id="IPR040423">
    <property type="entry name" value="PEA_transferase"/>
</dbReference>
<protein>
    <recommendedName>
        <fullName evidence="4">Sulfatase N-terminal domain-containing protein</fullName>
    </recommendedName>
</protein>
<gene>
    <name evidence="2" type="ORF">GRI35_04615</name>
</gene>
<dbReference type="OrthoDB" id="9786870at2"/>
<dbReference type="SUPFAM" id="SSF53649">
    <property type="entry name" value="Alkaline phosphatase-like"/>
    <property type="match status" value="1"/>
</dbReference>
<evidence type="ECO:0000313" key="2">
    <source>
        <dbReference type="EMBL" id="MXO82653.1"/>
    </source>
</evidence>
<dbReference type="Gene3D" id="3.40.720.10">
    <property type="entry name" value="Alkaline Phosphatase, subunit A"/>
    <property type="match status" value="1"/>
</dbReference>
<dbReference type="EMBL" id="WTYZ01000001">
    <property type="protein sequence ID" value="MXO82653.1"/>
    <property type="molecule type" value="Genomic_DNA"/>
</dbReference>
<dbReference type="Proteomes" id="UP000460290">
    <property type="component" value="Unassembled WGS sequence"/>
</dbReference>
<evidence type="ECO:0000313" key="3">
    <source>
        <dbReference type="Proteomes" id="UP000460290"/>
    </source>
</evidence>
<keyword evidence="1" id="KW-0472">Membrane</keyword>
<dbReference type="PANTHER" id="PTHR30443:SF0">
    <property type="entry name" value="PHOSPHOETHANOLAMINE TRANSFERASE EPTA"/>
    <property type="match status" value="1"/>
</dbReference>
<feature type="transmembrane region" description="Helical" evidence="1">
    <location>
        <begin position="113"/>
        <end position="136"/>
    </location>
</feature>
<dbReference type="AlphaFoldDB" id="A0A844Z705"/>
<keyword evidence="3" id="KW-1185">Reference proteome</keyword>
<dbReference type="InterPro" id="IPR017850">
    <property type="entry name" value="Alkaline_phosphatase_core_sf"/>
</dbReference>
<feature type="transmembrane region" description="Helical" evidence="1">
    <location>
        <begin position="42"/>
        <end position="62"/>
    </location>
</feature>
<dbReference type="GO" id="GO:0005886">
    <property type="term" value="C:plasma membrane"/>
    <property type="evidence" value="ECO:0007669"/>
    <property type="project" value="UniProtKB-SubCell"/>
</dbReference>
<sequence length="582" mass="64005">MTQSDGSRAAIFLKPALLLGLLAADLLHWADVYAEWDRDWSLFSVPIKFWLMYLAVFAAAYVRCAWLRWSFAVFLALSTAIVLGAGAVTGVPISFFDFVTMIDARSALPDMYAMHGGIIMWASLPALLALFGVGLSPPAYPKWLDAKTVQVGMILLALVAAGFLIRTVYGTQGAVKAHAAPWLGLSYAALYGYESTQGHVGVREQVALPLSGGPPARDIVLIVDESVAGPYLDLINPDGERSGLLDAGRSWNVANFGITSSMTNCSMATNAGLRFGAQRDDFRRNIALAPSIWAHAQSAGLRTVYMYGQRGGRSENYMTDAEKLDIDEEIYFDGVEASLRDFRIADALAERLNNGVPEFILVNKYGVHFPLKDIVPDENAKQPDMEGAAIIAGGIPLGEEASGPDGWAVYKAAYRRAVSRSVGGFFDHLDAQLAEDAPPFTMIYTSDHGQQFHERGLPGELVHCRKDAVMEEAVVPLAIVENEPAMIDWQQAATANRNRKSHFQIFPSLLRIMGYETNGVRGKYGPDLIDPEEDPQTFASEMHIHFGWEPLWHAVKPACVIMPGAEREVLRRPECRHKRRPY</sequence>
<reference evidence="2 3" key="1">
    <citation type="submission" date="2019-12" db="EMBL/GenBank/DDBJ databases">
        <title>Genomic-based taxomic classification of the family Erythrobacteraceae.</title>
        <authorList>
            <person name="Xu L."/>
        </authorList>
    </citation>
    <scope>NUCLEOTIDE SEQUENCE [LARGE SCALE GENOMIC DNA]</scope>
    <source>
        <strain evidence="2 3">KCTC 42006</strain>
    </source>
</reference>
<keyword evidence="1" id="KW-1133">Transmembrane helix</keyword>
<comment type="caution">
    <text evidence="2">The sequence shown here is derived from an EMBL/GenBank/DDBJ whole genome shotgun (WGS) entry which is preliminary data.</text>
</comment>